<keyword evidence="2" id="KW-1185">Reference proteome</keyword>
<accession>A0ABT4LLH2</accession>
<dbReference type="EMBL" id="JAPWGY010000005">
    <property type="protein sequence ID" value="MCZ4281965.1"/>
    <property type="molecule type" value="Genomic_DNA"/>
</dbReference>
<proteinExistence type="predicted"/>
<dbReference type="Proteomes" id="UP001069802">
    <property type="component" value="Unassembled WGS sequence"/>
</dbReference>
<sequence>MIDCIWIPNISLGPFKLGEKISYYESTMGILLDPDLEEEYNVPNSEIFLSSENGLIDMIYSYETCFYKGTNIIGLSIQSVPRLLGCNADEVGSGVEYDDGDIQYPYEFEDLGLRLWVRDNRVVSAAVTCYPDD</sequence>
<evidence type="ECO:0000313" key="2">
    <source>
        <dbReference type="Proteomes" id="UP001069802"/>
    </source>
</evidence>
<organism evidence="1 2">
    <name type="scientific">Kiloniella laminariae</name>
    <dbReference type="NCBI Taxonomy" id="454162"/>
    <lineage>
        <taxon>Bacteria</taxon>
        <taxon>Pseudomonadati</taxon>
        <taxon>Pseudomonadota</taxon>
        <taxon>Alphaproteobacteria</taxon>
        <taxon>Rhodospirillales</taxon>
        <taxon>Kiloniellaceae</taxon>
        <taxon>Kiloniella</taxon>
    </lineage>
</organism>
<evidence type="ECO:0000313" key="1">
    <source>
        <dbReference type="EMBL" id="MCZ4281965.1"/>
    </source>
</evidence>
<gene>
    <name evidence="1" type="ORF">O4H49_14330</name>
</gene>
<dbReference type="RefSeq" id="WP_269424126.1">
    <property type="nucleotide sequence ID" value="NZ_JAPWGY010000005.1"/>
</dbReference>
<protein>
    <submittedName>
        <fullName evidence="1">Uncharacterized protein</fullName>
    </submittedName>
</protein>
<reference evidence="1" key="1">
    <citation type="submission" date="2022-12" db="EMBL/GenBank/DDBJ databases">
        <title>Bacterial isolates from different developmental stages of Nematostella vectensis.</title>
        <authorList>
            <person name="Fraune S."/>
        </authorList>
    </citation>
    <scope>NUCLEOTIDE SEQUENCE</scope>
    <source>
        <strain evidence="1">G21630-S1</strain>
    </source>
</reference>
<name>A0ABT4LLH2_9PROT</name>
<comment type="caution">
    <text evidence="1">The sequence shown here is derived from an EMBL/GenBank/DDBJ whole genome shotgun (WGS) entry which is preliminary data.</text>
</comment>